<protein>
    <submittedName>
        <fullName evidence="1">Uncharacterized protein</fullName>
    </submittedName>
</protein>
<dbReference type="KEGG" id="rbi:RB2501_15484"/>
<reference evidence="1 2" key="1">
    <citation type="journal article" date="2009" name="J. Bacteriol.">
        <title>Complete genome sequence of Robiginitalea biformata HTCC2501.</title>
        <authorList>
            <person name="Oh H.M."/>
            <person name="Giovannoni S.J."/>
            <person name="Lee K."/>
            <person name="Ferriera S."/>
            <person name="Johnson J."/>
            <person name="Cho J.C."/>
        </authorList>
    </citation>
    <scope>NUCLEOTIDE SEQUENCE [LARGE SCALE GENOMIC DNA]</scope>
    <source>
        <strain evidence="2">ATCC BAA-864 / HTCC2501 / KCTC 12146</strain>
    </source>
</reference>
<keyword evidence="2" id="KW-1185">Reference proteome</keyword>
<sequence>MEKIYASQTDACKLVRVKQETISFLMQYSRSLHVLGYQGFQFESNLN</sequence>
<gene>
    <name evidence="1" type="ordered locus">RB2501_15484</name>
</gene>
<dbReference type="AlphaFoldDB" id="A4CLJ4"/>
<proteinExistence type="predicted"/>
<dbReference type="EMBL" id="CP001712">
    <property type="protein sequence ID" value="EAR15743.1"/>
    <property type="molecule type" value="Genomic_DNA"/>
</dbReference>
<name>A4CLJ4_ROBBH</name>
<organism evidence="1 2">
    <name type="scientific">Robiginitalea biformata (strain ATCC BAA-864 / DSM 15991 / KCTC 12146 / HTCC2501)</name>
    <dbReference type="NCBI Taxonomy" id="313596"/>
    <lineage>
        <taxon>Bacteria</taxon>
        <taxon>Pseudomonadati</taxon>
        <taxon>Bacteroidota</taxon>
        <taxon>Flavobacteriia</taxon>
        <taxon>Flavobacteriales</taxon>
        <taxon>Flavobacteriaceae</taxon>
        <taxon>Robiginitalea</taxon>
    </lineage>
</organism>
<evidence type="ECO:0000313" key="1">
    <source>
        <dbReference type="EMBL" id="EAR15743.1"/>
    </source>
</evidence>
<dbReference type="Proteomes" id="UP000009049">
    <property type="component" value="Chromosome"/>
</dbReference>
<accession>A4CLJ4</accession>
<evidence type="ECO:0000313" key="2">
    <source>
        <dbReference type="Proteomes" id="UP000009049"/>
    </source>
</evidence>
<dbReference type="RefSeq" id="WP_015755058.1">
    <property type="nucleotide sequence ID" value="NC_013222.1"/>
</dbReference>
<dbReference type="eggNOG" id="ENOG50339JP">
    <property type="taxonomic scope" value="Bacteria"/>
</dbReference>
<dbReference type="HOGENOM" id="CLU_215512_1_1_10"/>